<proteinExistence type="predicted"/>
<dbReference type="RefSeq" id="WP_340365278.1">
    <property type="nucleotide sequence ID" value="NZ_JBBKZV010000012.1"/>
</dbReference>
<name>A0ABU8W2G6_9BURK</name>
<gene>
    <name evidence="1" type="ORF">WKW80_19765</name>
</gene>
<organism evidence="1 2">
    <name type="scientific">Variovorax humicola</name>
    <dbReference type="NCBI Taxonomy" id="1769758"/>
    <lineage>
        <taxon>Bacteria</taxon>
        <taxon>Pseudomonadati</taxon>
        <taxon>Pseudomonadota</taxon>
        <taxon>Betaproteobacteria</taxon>
        <taxon>Burkholderiales</taxon>
        <taxon>Comamonadaceae</taxon>
        <taxon>Variovorax</taxon>
    </lineage>
</organism>
<dbReference type="InterPro" id="IPR008727">
    <property type="entry name" value="PAAR_motif"/>
</dbReference>
<dbReference type="Proteomes" id="UP001363010">
    <property type="component" value="Unassembled WGS sequence"/>
</dbReference>
<dbReference type="Pfam" id="PF05488">
    <property type="entry name" value="PAAR_motif"/>
    <property type="match status" value="1"/>
</dbReference>
<dbReference type="EMBL" id="JBBKZV010000012">
    <property type="protein sequence ID" value="MEJ8824244.1"/>
    <property type="molecule type" value="Genomic_DNA"/>
</dbReference>
<comment type="caution">
    <text evidence="1">The sequence shown here is derived from an EMBL/GenBank/DDBJ whole genome shotgun (WGS) entry which is preliminary data.</text>
</comment>
<accession>A0ABU8W2G6</accession>
<dbReference type="CDD" id="cd14744">
    <property type="entry name" value="PAAR_CT_2"/>
    <property type="match status" value="1"/>
</dbReference>
<keyword evidence="2" id="KW-1185">Reference proteome</keyword>
<sequence>MVRGIILVGDRTSHDGVVITGSEIDVIDGRPIARLGDLVDCPVRYPGGVPHGINRIIEADVTTMLNGRPIALEGHRTECGCTLIASGHGSIG</sequence>
<evidence type="ECO:0000313" key="1">
    <source>
        <dbReference type="EMBL" id="MEJ8824244.1"/>
    </source>
</evidence>
<evidence type="ECO:0000313" key="2">
    <source>
        <dbReference type="Proteomes" id="UP001363010"/>
    </source>
</evidence>
<reference evidence="1 2" key="1">
    <citation type="submission" date="2024-03" db="EMBL/GenBank/DDBJ databases">
        <title>Novel species of the genus Variovorax.</title>
        <authorList>
            <person name="Liu Q."/>
            <person name="Xin Y.-H."/>
        </authorList>
    </citation>
    <scope>NUCLEOTIDE SEQUENCE [LARGE SCALE GENOMIC DNA]</scope>
    <source>
        <strain evidence="1 2">KACC 18501</strain>
    </source>
</reference>
<dbReference type="Gene3D" id="2.60.200.60">
    <property type="match status" value="1"/>
</dbReference>
<protein>
    <submittedName>
        <fullName evidence="1">PAAR domain-containing protein</fullName>
    </submittedName>
</protein>